<protein>
    <submittedName>
        <fullName evidence="1">Uncharacterized protein</fullName>
    </submittedName>
</protein>
<reference evidence="1" key="2">
    <citation type="journal article" date="2020" name="Nat. Commun.">
        <title>Large-scale genome sequencing of mycorrhizal fungi provides insights into the early evolution of symbiotic traits.</title>
        <authorList>
            <person name="Miyauchi S."/>
            <person name="Kiss E."/>
            <person name="Kuo A."/>
            <person name="Drula E."/>
            <person name="Kohler A."/>
            <person name="Sanchez-Garcia M."/>
            <person name="Morin E."/>
            <person name="Andreopoulos B."/>
            <person name="Barry K.W."/>
            <person name="Bonito G."/>
            <person name="Buee M."/>
            <person name="Carver A."/>
            <person name="Chen C."/>
            <person name="Cichocki N."/>
            <person name="Clum A."/>
            <person name="Culley D."/>
            <person name="Crous P.W."/>
            <person name="Fauchery L."/>
            <person name="Girlanda M."/>
            <person name="Hayes R.D."/>
            <person name="Keri Z."/>
            <person name="LaButti K."/>
            <person name="Lipzen A."/>
            <person name="Lombard V."/>
            <person name="Magnuson J."/>
            <person name="Maillard F."/>
            <person name="Murat C."/>
            <person name="Nolan M."/>
            <person name="Ohm R.A."/>
            <person name="Pangilinan J."/>
            <person name="Pereira M.F."/>
            <person name="Perotto S."/>
            <person name="Peter M."/>
            <person name="Pfister S."/>
            <person name="Riley R."/>
            <person name="Sitrit Y."/>
            <person name="Stielow J.B."/>
            <person name="Szollosi G."/>
            <person name="Zifcakova L."/>
            <person name="Stursova M."/>
            <person name="Spatafora J.W."/>
            <person name="Tedersoo L."/>
            <person name="Vaario L.M."/>
            <person name="Yamada A."/>
            <person name="Yan M."/>
            <person name="Wang P."/>
            <person name="Xu J."/>
            <person name="Bruns T."/>
            <person name="Baldrian P."/>
            <person name="Vilgalys R."/>
            <person name="Dunand C."/>
            <person name="Henrissat B."/>
            <person name="Grigoriev I.V."/>
            <person name="Hibbett D."/>
            <person name="Nagy L.G."/>
            <person name="Martin F.M."/>
        </authorList>
    </citation>
    <scope>NUCLEOTIDE SEQUENCE</scope>
    <source>
        <strain evidence="1">P2</strain>
    </source>
</reference>
<name>A0ACB6Z268_THEGA</name>
<keyword evidence="2" id="KW-1185">Reference proteome</keyword>
<organism evidence="1 2">
    <name type="scientific">Thelephora ganbajun</name>
    <name type="common">Ganba fungus</name>
    <dbReference type="NCBI Taxonomy" id="370292"/>
    <lineage>
        <taxon>Eukaryota</taxon>
        <taxon>Fungi</taxon>
        <taxon>Dikarya</taxon>
        <taxon>Basidiomycota</taxon>
        <taxon>Agaricomycotina</taxon>
        <taxon>Agaricomycetes</taxon>
        <taxon>Thelephorales</taxon>
        <taxon>Thelephoraceae</taxon>
        <taxon>Thelephora</taxon>
    </lineage>
</organism>
<dbReference type="Proteomes" id="UP000886501">
    <property type="component" value="Unassembled WGS sequence"/>
</dbReference>
<evidence type="ECO:0000313" key="1">
    <source>
        <dbReference type="EMBL" id="KAF9643373.1"/>
    </source>
</evidence>
<reference evidence="1" key="1">
    <citation type="submission" date="2019-10" db="EMBL/GenBank/DDBJ databases">
        <authorList>
            <consortium name="DOE Joint Genome Institute"/>
            <person name="Kuo A."/>
            <person name="Miyauchi S."/>
            <person name="Kiss E."/>
            <person name="Drula E."/>
            <person name="Kohler A."/>
            <person name="Sanchez-Garcia M."/>
            <person name="Andreopoulos B."/>
            <person name="Barry K.W."/>
            <person name="Bonito G."/>
            <person name="Buee M."/>
            <person name="Carver A."/>
            <person name="Chen C."/>
            <person name="Cichocki N."/>
            <person name="Clum A."/>
            <person name="Culley D."/>
            <person name="Crous P.W."/>
            <person name="Fauchery L."/>
            <person name="Girlanda M."/>
            <person name="Hayes R."/>
            <person name="Keri Z."/>
            <person name="Labutti K."/>
            <person name="Lipzen A."/>
            <person name="Lombard V."/>
            <person name="Magnuson J."/>
            <person name="Maillard F."/>
            <person name="Morin E."/>
            <person name="Murat C."/>
            <person name="Nolan M."/>
            <person name="Ohm R."/>
            <person name="Pangilinan J."/>
            <person name="Pereira M."/>
            <person name="Perotto S."/>
            <person name="Peter M."/>
            <person name="Riley R."/>
            <person name="Sitrit Y."/>
            <person name="Stielow B."/>
            <person name="Szollosi G."/>
            <person name="Zifcakova L."/>
            <person name="Stursova M."/>
            <person name="Spatafora J.W."/>
            <person name="Tedersoo L."/>
            <person name="Vaario L.-M."/>
            <person name="Yamada A."/>
            <person name="Yan M."/>
            <person name="Wang P."/>
            <person name="Xu J."/>
            <person name="Bruns T."/>
            <person name="Baldrian P."/>
            <person name="Vilgalys R."/>
            <person name="Henrissat B."/>
            <person name="Grigoriev I.V."/>
            <person name="Hibbett D."/>
            <person name="Nagy L.G."/>
            <person name="Martin F.M."/>
        </authorList>
    </citation>
    <scope>NUCLEOTIDE SEQUENCE</scope>
    <source>
        <strain evidence="1">P2</strain>
    </source>
</reference>
<dbReference type="EMBL" id="MU118236">
    <property type="protein sequence ID" value="KAF9643373.1"/>
    <property type="molecule type" value="Genomic_DNA"/>
</dbReference>
<sequence length="163" mass="18352">MRVEQTTVVNACGSVAINLKWGPSDRRRTRSGVPELIAVHFMVDGFRRAFLDPGPGYLIADYRCQACTTLTEEHRSQSLAERPENRDQRSSSYWALDQLRPPPEIFSLGVPLNMSRMFWKRQPVLGICVHDESPPSPPALSMFETCRSNLMSTPSVDCISPPM</sequence>
<comment type="caution">
    <text evidence="1">The sequence shown here is derived from an EMBL/GenBank/DDBJ whole genome shotgun (WGS) entry which is preliminary data.</text>
</comment>
<gene>
    <name evidence="1" type="ORF">BDM02DRAFT_1510189</name>
</gene>
<evidence type="ECO:0000313" key="2">
    <source>
        <dbReference type="Proteomes" id="UP000886501"/>
    </source>
</evidence>
<accession>A0ACB6Z268</accession>
<proteinExistence type="predicted"/>